<dbReference type="PROSITE" id="PS00036">
    <property type="entry name" value="BZIP_BASIC"/>
    <property type="match status" value="1"/>
</dbReference>
<keyword evidence="4" id="KW-0238">DNA-binding</keyword>
<dbReference type="GO" id="GO:0003677">
    <property type="term" value="F:DNA binding"/>
    <property type="evidence" value="ECO:0007669"/>
    <property type="project" value="UniProtKB-KW"/>
</dbReference>
<keyword evidence="6" id="KW-0539">Nucleus</keyword>
<organism evidence="9 10">
    <name type="scientific">Cryptolaemus montrouzieri</name>
    <dbReference type="NCBI Taxonomy" id="559131"/>
    <lineage>
        <taxon>Eukaryota</taxon>
        <taxon>Metazoa</taxon>
        <taxon>Ecdysozoa</taxon>
        <taxon>Arthropoda</taxon>
        <taxon>Hexapoda</taxon>
        <taxon>Insecta</taxon>
        <taxon>Pterygota</taxon>
        <taxon>Neoptera</taxon>
        <taxon>Endopterygota</taxon>
        <taxon>Coleoptera</taxon>
        <taxon>Polyphaga</taxon>
        <taxon>Cucujiformia</taxon>
        <taxon>Coccinelloidea</taxon>
        <taxon>Coccinellidae</taxon>
        <taxon>Scymninae</taxon>
        <taxon>Scymnini</taxon>
        <taxon>Cryptolaemus</taxon>
    </lineage>
</organism>
<dbReference type="CDD" id="cd14692">
    <property type="entry name" value="bZIP_ATF4"/>
    <property type="match status" value="1"/>
</dbReference>
<dbReference type="PANTHER" id="PTHR13044">
    <property type="entry name" value="ACTIVATING TRANSCRIPTION FACTOR ATF 4/5"/>
    <property type="match status" value="1"/>
</dbReference>
<comment type="subcellular location">
    <subcellularLocation>
        <location evidence="1">Nucleus</location>
    </subcellularLocation>
</comment>
<dbReference type="PANTHER" id="PTHR13044:SF14">
    <property type="entry name" value="CRYPTOCEPHAL, ISOFORM A"/>
    <property type="match status" value="1"/>
</dbReference>
<accession>A0ABD2P2T0</accession>
<keyword evidence="10" id="KW-1185">Reference proteome</keyword>
<evidence type="ECO:0000256" key="6">
    <source>
        <dbReference type="ARBA" id="ARBA00023242"/>
    </source>
</evidence>
<dbReference type="FunFam" id="1.20.5.170:FF:000021">
    <property type="entry name" value="Cyclic AMP-dependent transcription factor ATF-4"/>
    <property type="match status" value="1"/>
</dbReference>
<keyword evidence="3" id="KW-0805">Transcription regulation</keyword>
<evidence type="ECO:0000256" key="1">
    <source>
        <dbReference type="ARBA" id="ARBA00004123"/>
    </source>
</evidence>
<dbReference type="AlphaFoldDB" id="A0ABD2P2T0"/>
<dbReference type="Pfam" id="PF00170">
    <property type="entry name" value="bZIP_1"/>
    <property type="match status" value="1"/>
</dbReference>
<evidence type="ECO:0000313" key="9">
    <source>
        <dbReference type="EMBL" id="KAL3285090.1"/>
    </source>
</evidence>
<dbReference type="Gene3D" id="1.20.5.170">
    <property type="match status" value="1"/>
</dbReference>
<gene>
    <name evidence="9" type="ORF">HHI36_019214</name>
</gene>
<dbReference type="GO" id="GO:0005634">
    <property type="term" value="C:nucleus"/>
    <property type="evidence" value="ECO:0007669"/>
    <property type="project" value="UniProtKB-SubCell"/>
</dbReference>
<feature type="region of interest" description="Disordered" evidence="7">
    <location>
        <begin position="147"/>
        <end position="222"/>
    </location>
</feature>
<protein>
    <recommendedName>
        <fullName evidence="8">BZIP domain-containing protein</fullName>
    </recommendedName>
</protein>
<dbReference type="InterPro" id="IPR004827">
    <property type="entry name" value="bZIP"/>
</dbReference>
<evidence type="ECO:0000256" key="4">
    <source>
        <dbReference type="ARBA" id="ARBA00023125"/>
    </source>
</evidence>
<evidence type="ECO:0000256" key="5">
    <source>
        <dbReference type="ARBA" id="ARBA00023163"/>
    </source>
</evidence>
<sequence>MAVCYEPFFLDVKMLPVLDEIDQSRFPVKVEPFKPANTQVLLNEFDSVSLCNAVGYPTTALTPPQSPPSEPPMLTTLKPLVASQPMYPVFQDEQTSSEIVPEKQLLDNVLVYRQVDYPAAITPQPDIAHELAVVDELVRSHVENMQWSSCPSSPCSNSSSNSNSSFEDSCSSSDPEWVPEAVENLNSTSEDRKTIVRKRSKPYSRSVEDKKSRKKEQNKNAATRYRLKKKAEVEEILTEEKQLMQEGEKLMDQVTDIQREIKYLKGLMRDLFKAKGLIN</sequence>
<feature type="domain" description="BZIP" evidence="8">
    <location>
        <begin position="208"/>
        <end position="271"/>
    </location>
</feature>
<evidence type="ECO:0000256" key="2">
    <source>
        <dbReference type="ARBA" id="ARBA00007163"/>
    </source>
</evidence>
<reference evidence="9 10" key="1">
    <citation type="journal article" date="2021" name="BMC Biol.">
        <title>Horizontally acquired antibacterial genes associated with adaptive radiation of ladybird beetles.</title>
        <authorList>
            <person name="Li H.S."/>
            <person name="Tang X.F."/>
            <person name="Huang Y.H."/>
            <person name="Xu Z.Y."/>
            <person name="Chen M.L."/>
            <person name="Du X.Y."/>
            <person name="Qiu B.Y."/>
            <person name="Chen P.T."/>
            <person name="Zhang W."/>
            <person name="Slipinski A."/>
            <person name="Escalona H.E."/>
            <person name="Waterhouse R.M."/>
            <person name="Zwick A."/>
            <person name="Pang H."/>
        </authorList>
    </citation>
    <scope>NUCLEOTIDE SEQUENCE [LARGE SCALE GENOMIC DNA]</scope>
    <source>
        <strain evidence="9">SYSU2018</strain>
    </source>
</reference>
<dbReference type="PROSITE" id="PS50217">
    <property type="entry name" value="BZIP"/>
    <property type="match status" value="1"/>
</dbReference>
<keyword evidence="5" id="KW-0804">Transcription</keyword>
<comment type="caution">
    <text evidence="9">The sequence shown here is derived from an EMBL/GenBank/DDBJ whole genome shotgun (WGS) entry which is preliminary data.</text>
</comment>
<name>A0ABD2P2T0_9CUCU</name>
<evidence type="ECO:0000259" key="8">
    <source>
        <dbReference type="PROSITE" id="PS50217"/>
    </source>
</evidence>
<evidence type="ECO:0000256" key="3">
    <source>
        <dbReference type="ARBA" id="ARBA00023015"/>
    </source>
</evidence>
<feature type="compositionally biased region" description="Basic and acidic residues" evidence="7">
    <location>
        <begin position="206"/>
        <end position="218"/>
    </location>
</feature>
<dbReference type="InterPro" id="IPR046347">
    <property type="entry name" value="bZIP_sf"/>
</dbReference>
<evidence type="ECO:0000256" key="7">
    <source>
        <dbReference type="SAM" id="MobiDB-lite"/>
    </source>
</evidence>
<evidence type="ECO:0000313" key="10">
    <source>
        <dbReference type="Proteomes" id="UP001516400"/>
    </source>
</evidence>
<dbReference type="EMBL" id="JABFTP020000165">
    <property type="protein sequence ID" value="KAL3285090.1"/>
    <property type="molecule type" value="Genomic_DNA"/>
</dbReference>
<dbReference type="SMART" id="SM00338">
    <property type="entry name" value="BRLZ"/>
    <property type="match status" value="1"/>
</dbReference>
<dbReference type="Proteomes" id="UP001516400">
    <property type="component" value="Unassembled WGS sequence"/>
</dbReference>
<comment type="similarity">
    <text evidence="2">Belongs to the bZIP family.</text>
</comment>
<feature type="compositionally biased region" description="Low complexity" evidence="7">
    <location>
        <begin position="148"/>
        <end position="176"/>
    </location>
</feature>
<proteinExistence type="inferred from homology"/>
<dbReference type="SUPFAM" id="SSF57959">
    <property type="entry name" value="Leucine zipper domain"/>
    <property type="match status" value="1"/>
</dbReference>